<feature type="region of interest" description="Disordered" evidence="1">
    <location>
        <begin position="1"/>
        <end position="57"/>
    </location>
</feature>
<dbReference type="AlphaFoldDB" id="A0A0A9DII4"/>
<feature type="compositionally biased region" description="Basic and acidic residues" evidence="1">
    <location>
        <begin position="1"/>
        <end position="10"/>
    </location>
</feature>
<evidence type="ECO:0000256" key="1">
    <source>
        <dbReference type="SAM" id="MobiDB-lite"/>
    </source>
</evidence>
<name>A0A0A9DII4_ARUDO</name>
<accession>A0A0A9DII4</accession>
<organism evidence="2">
    <name type="scientific">Arundo donax</name>
    <name type="common">Giant reed</name>
    <name type="synonym">Donax arundinaceus</name>
    <dbReference type="NCBI Taxonomy" id="35708"/>
    <lineage>
        <taxon>Eukaryota</taxon>
        <taxon>Viridiplantae</taxon>
        <taxon>Streptophyta</taxon>
        <taxon>Embryophyta</taxon>
        <taxon>Tracheophyta</taxon>
        <taxon>Spermatophyta</taxon>
        <taxon>Magnoliopsida</taxon>
        <taxon>Liliopsida</taxon>
        <taxon>Poales</taxon>
        <taxon>Poaceae</taxon>
        <taxon>PACMAD clade</taxon>
        <taxon>Arundinoideae</taxon>
        <taxon>Arundineae</taxon>
        <taxon>Arundo</taxon>
    </lineage>
</organism>
<proteinExistence type="predicted"/>
<reference evidence="2" key="2">
    <citation type="journal article" date="2015" name="Data Brief">
        <title>Shoot transcriptome of the giant reed, Arundo donax.</title>
        <authorList>
            <person name="Barrero R.A."/>
            <person name="Guerrero F.D."/>
            <person name="Moolhuijzen P."/>
            <person name="Goolsby J.A."/>
            <person name="Tidwell J."/>
            <person name="Bellgard S.E."/>
            <person name="Bellgard M.I."/>
        </authorList>
    </citation>
    <scope>NUCLEOTIDE SEQUENCE</scope>
    <source>
        <tissue evidence="2">Shoot tissue taken approximately 20 cm above the soil surface</tissue>
    </source>
</reference>
<feature type="compositionally biased region" description="Low complexity" evidence="1">
    <location>
        <begin position="22"/>
        <end position="39"/>
    </location>
</feature>
<protein>
    <submittedName>
        <fullName evidence="2">Uncharacterized protein</fullName>
    </submittedName>
</protein>
<sequence>MRRKTADRASRVRSSGRRSRPPARVGLGRVRPLRPGLRRSWSSPRRTGTREGATSRRGCRISGRTWCSRCCDGRRRGRWRRRRA</sequence>
<evidence type="ECO:0000313" key="2">
    <source>
        <dbReference type="EMBL" id="JAD85475.1"/>
    </source>
</evidence>
<dbReference type="EMBL" id="GBRH01212420">
    <property type="protein sequence ID" value="JAD85475.1"/>
    <property type="molecule type" value="Transcribed_RNA"/>
</dbReference>
<reference evidence="2" key="1">
    <citation type="submission" date="2014-09" db="EMBL/GenBank/DDBJ databases">
        <authorList>
            <person name="Magalhaes I.L.F."/>
            <person name="Oliveira U."/>
            <person name="Santos F.R."/>
            <person name="Vidigal T.H.D.A."/>
            <person name="Brescovit A.D."/>
            <person name="Santos A.J."/>
        </authorList>
    </citation>
    <scope>NUCLEOTIDE SEQUENCE</scope>
    <source>
        <tissue evidence="2">Shoot tissue taken approximately 20 cm above the soil surface</tissue>
    </source>
</reference>